<feature type="transmembrane region" description="Helical" evidence="5">
    <location>
        <begin position="413"/>
        <end position="433"/>
    </location>
</feature>
<reference evidence="8" key="1">
    <citation type="submission" date="2025-08" db="UniProtKB">
        <authorList>
            <consortium name="RefSeq"/>
        </authorList>
    </citation>
    <scope>IDENTIFICATION</scope>
    <source>
        <tissue evidence="8">Thorax and Abdomen</tissue>
    </source>
</reference>
<name>A0ABM3GE90_NEOLC</name>
<gene>
    <name evidence="8" type="primary">LOC107221040</name>
</gene>
<organism evidence="7 8">
    <name type="scientific">Neodiprion lecontei</name>
    <name type="common">Redheaded pine sawfly</name>
    <dbReference type="NCBI Taxonomy" id="441921"/>
    <lineage>
        <taxon>Eukaryota</taxon>
        <taxon>Metazoa</taxon>
        <taxon>Ecdysozoa</taxon>
        <taxon>Arthropoda</taxon>
        <taxon>Hexapoda</taxon>
        <taxon>Insecta</taxon>
        <taxon>Pterygota</taxon>
        <taxon>Neoptera</taxon>
        <taxon>Endopterygota</taxon>
        <taxon>Hymenoptera</taxon>
        <taxon>Tenthredinoidea</taxon>
        <taxon>Diprionidae</taxon>
        <taxon>Diprioninae</taxon>
        <taxon>Neodiprion</taxon>
    </lineage>
</organism>
<feature type="transmembrane region" description="Helical" evidence="5">
    <location>
        <begin position="78"/>
        <end position="97"/>
    </location>
</feature>
<evidence type="ECO:0000313" key="8">
    <source>
        <dbReference type="RefSeq" id="XP_046598554.1"/>
    </source>
</evidence>
<dbReference type="PANTHER" id="PTHR22950">
    <property type="entry name" value="AMINO ACID TRANSPORTER"/>
    <property type="match status" value="1"/>
</dbReference>
<feature type="transmembrane region" description="Helical" evidence="5">
    <location>
        <begin position="166"/>
        <end position="190"/>
    </location>
</feature>
<proteinExistence type="predicted"/>
<feature type="transmembrane region" description="Helical" evidence="5">
    <location>
        <begin position="390"/>
        <end position="407"/>
    </location>
</feature>
<evidence type="ECO:0000256" key="1">
    <source>
        <dbReference type="ARBA" id="ARBA00004141"/>
    </source>
</evidence>
<keyword evidence="2 5" id="KW-0812">Transmembrane</keyword>
<feature type="domain" description="Amino acid transporter transmembrane" evidence="6">
    <location>
        <begin position="77"/>
        <end position="472"/>
    </location>
</feature>
<feature type="transmembrane region" description="Helical" evidence="5">
    <location>
        <begin position="345"/>
        <end position="369"/>
    </location>
</feature>
<evidence type="ECO:0000256" key="3">
    <source>
        <dbReference type="ARBA" id="ARBA00022989"/>
    </source>
</evidence>
<keyword evidence="3 5" id="KW-1133">Transmembrane helix</keyword>
<dbReference type="PANTHER" id="PTHR22950:SF494">
    <property type="entry name" value="GH04538P"/>
    <property type="match status" value="1"/>
</dbReference>
<accession>A0ABM3GE90</accession>
<evidence type="ECO:0000256" key="5">
    <source>
        <dbReference type="SAM" id="Phobius"/>
    </source>
</evidence>
<evidence type="ECO:0000259" key="6">
    <source>
        <dbReference type="Pfam" id="PF01490"/>
    </source>
</evidence>
<keyword evidence="7" id="KW-1185">Reference proteome</keyword>
<dbReference type="InterPro" id="IPR013057">
    <property type="entry name" value="AA_transpt_TM"/>
</dbReference>
<feature type="transmembrane region" description="Helical" evidence="5">
    <location>
        <begin position="103"/>
        <end position="124"/>
    </location>
</feature>
<dbReference type="Proteomes" id="UP000829291">
    <property type="component" value="Chromosome 6"/>
</dbReference>
<protein>
    <submittedName>
        <fullName evidence="8">Proton-coupled amino acid transporter-like protein CG1139 isoform X1</fullName>
    </submittedName>
</protein>
<feature type="transmembrane region" description="Helical" evidence="5">
    <location>
        <begin position="270"/>
        <end position="288"/>
    </location>
</feature>
<dbReference type="Pfam" id="PF01490">
    <property type="entry name" value="Aa_trans"/>
    <property type="match status" value="1"/>
</dbReference>
<dbReference type="RefSeq" id="XP_046598554.1">
    <property type="nucleotide sequence ID" value="XM_046742598.1"/>
</dbReference>
<dbReference type="GeneID" id="107221040"/>
<feature type="transmembrane region" description="Helical" evidence="5">
    <location>
        <begin position="202"/>
        <end position="221"/>
    </location>
</feature>
<keyword evidence="4 5" id="KW-0472">Membrane</keyword>
<feature type="transmembrane region" description="Helical" evidence="5">
    <location>
        <begin position="228"/>
        <end position="250"/>
    </location>
</feature>
<sequence>MQIFKYVINTRANEFLYLVGYVMDEKQKEPDGKNRMENFSSTVTITSVDTGVYNDKDDLYDPFDHRDKKHATSDGGSLAHLLKASLGTGILAMPSAIKNGGLLFGAICTILIGILCAHCVHILVRSSQVLCKRTRTPMMSFAQTAGAAFRIGPKPLRHLAKFAESFVDAAIGATCISGSCVYVVFISTSIKQVADYHTGTDISVRLYMLMLVPALLALGQIRNLKHLVPFSVIANISIMVGFAITLYYLFQDIKPISSVNLIASPGQLPKFFATVLFAIEGIGAVMPVENSMRTPEHFLGCPSVLNIAMTTVVALYAVIGVFGYLKYGELTLGSVTLNLDTTDVLSQAVKLLIALAILFTYGLQYYIGIDVIWGALRVRVSKKFQGIAETLLRIFLVIVTVIFAIAIPDLEPFISLIGSVLFSILGIAVPAIVETVSCWDNHLGTYRWRLWKNGTLVVLALLALVFGSWVSMVEIIKLYE</sequence>
<feature type="transmembrane region" description="Helical" evidence="5">
    <location>
        <begin position="454"/>
        <end position="476"/>
    </location>
</feature>
<evidence type="ECO:0000256" key="2">
    <source>
        <dbReference type="ARBA" id="ARBA00022692"/>
    </source>
</evidence>
<feature type="transmembrane region" description="Helical" evidence="5">
    <location>
        <begin position="300"/>
        <end position="325"/>
    </location>
</feature>
<evidence type="ECO:0000256" key="4">
    <source>
        <dbReference type="ARBA" id="ARBA00023136"/>
    </source>
</evidence>
<evidence type="ECO:0000313" key="7">
    <source>
        <dbReference type="Proteomes" id="UP000829291"/>
    </source>
</evidence>
<comment type="subcellular location">
    <subcellularLocation>
        <location evidence="1">Membrane</location>
        <topology evidence="1">Multi-pass membrane protein</topology>
    </subcellularLocation>
</comment>